<reference evidence="2" key="1">
    <citation type="journal article" date="2013" name="Environ. Microbiol.">
        <title>Microbiota from the distal guts of lean and obese adolescents exhibit partial functional redundancy besides clear differences in community structure.</title>
        <authorList>
            <person name="Ferrer M."/>
            <person name="Ruiz A."/>
            <person name="Lanza F."/>
            <person name="Haange S.B."/>
            <person name="Oberbach A."/>
            <person name="Till H."/>
            <person name="Bargiela R."/>
            <person name="Campoy C."/>
            <person name="Segura M.T."/>
            <person name="Richter M."/>
            <person name="von Bergen M."/>
            <person name="Seifert J."/>
            <person name="Suarez A."/>
        </authorList>
    </citation>
    <scope>NUCLEOTIDE SEQUENCE</scope>
</reference>
<name>K1RH04_9ZZZZ</name>
<proteinExistence type="predicted"/>
<accession>K1RH04</accession>
<feature type="region of interest" description="Disordered" evidence="1">
    <location>
        <begin position="1"/>
        <end position="20"/>
    </location>
</feature>
<comment type="caution">
    <text evidence="2">The sequence shown here is derived from an EMBL/GenBank/DDBJ whole genome shotgun (WGS) entry which is preliminary data.</text>
</comment>
<dbReference type="EMBL" id="AJWY01014082">
    <property type="protein sequence ID" value="EKC44783.1"/>
    <property type="molecule type" value="Genomic_DNA"/>
</dbReference>
<evidence type="ECO:0000256" key="1">
    <source>
        <dbReference type="SAM" id="MobiDB-lite"/>
    </source>
</evidence>
<dbReference type="SUPFAM" id="SSF56935">
    <property type="entry name" value="Porins"/>
    <property type="match status" value="1"/>
</dbReference>
<evidence type="ECO:0000313" key="2">
    <source>
        <dbReference type="EMBL" id="EKC44783.1"/>
    </source>
</evidence>
<feature type="non-terminal residue" evidence="2">
    <location>
        <position position="181"/>
    </location>
</feature>
<gene>
    <name evidence="2" type="ORF">LEA_20491</name>
</gene>
<sequence length="181" mass="19951">SASTTSGRWSSTTSVSGTSPNGSGEFALLPYQSQGLASRVTYNYDNRYFIEGNLGVNGSENFAPGHRIGIFPAVALGWYVSEEPFWEGIKQVIPKFKIRGSFGTVGNDQLGSSTRYAYLAEIVGSNGYDFGKYPTSRPYSGLMEGKFGSNLTWETELKRDIGVELSMFGFDLTVDYFNNYR</sequence>
<feature type="non-terminal residue" evidence="2">
    <location>
        <position position="1"/>
    </location>
</feature>
<organism evidence="2">
    <name type="scientific">human gut metagenome</name>
    <dbReference type="NCBI Taxonomy" id="408170"/>
    <lineage>
        <taxon>unclassified sequences</taxon>
        <taxon>metagenomes</taxon>
        <taxon>organismal metagenomes</taxon>
    </lineage>
</organism>
<protein>
    <submittedName>
        <fullName evidence="2">Uncharacterized protein</fullName>
    </submittedName>
</protein>
<dbReference type="AlphaFoldDB" id="K1RH04"/>